<reference evidence="1" key="1">
    <citation type="journal article" date="2014" name="Front. Microbiol.">
        <title>High frequency of phylogenetically diverse reductive dehalogenase-homologous genes in deep subseafloor sedimentary metagenomes.</title>
        <authorList>
            <person name="Kawai M."/>
            <person name="Futagami T."/>
            <person name="Toyoda A."/>
            <person name="Takaki Y."/>
            <person name="Nishi S."/>
            <person name="Hori S."/>
            <person name="Arai W."/>
            <person name="Tsubouchi T."/>
            <person name="Morono Y."/>
            <person name="Uchiyama I."/>
            <person name="Ito T."/>
            <person name="Fujiyama A."/>
            <person name="Inagaki F."/>
            <person name="Takami H."/>
        </authorList>
    </citation>
    <scope>NUCLEOTIDE SEQUENCE</scope>
    <source>
        <strain evidence="1">Expedition CK06-06</strain>
    </source>
</reference>
<comment type="caution">
    <text evidence="1">The sequence shown here is derived from an EMBL/GenBank/DDBJ whole genome shotgun (WGS) entry which is preliminary data.</text>
</comment>
<name>X1BE14_9ZZZZ</name>
<accession>X1BE14</accession>
<organism evidence="1">
    <name type="scientific">marine sediment metagenome</name>
    <dbReference type="NCBI Taxonomy" id="412755"/>
    <lineage>
        <taxon>unclassified sequences</taxon>
        <taxon>metagenomes</taxon>
        <taxon>ecological metagenomes</taxon>
    </lineage>
</organism>
<gene>
    <name evidence="1" type="ORF">S01H4_31695</name>
</gene>
<evidence type="ECO:0000313" key="1">
    <source>
        <dbReference type="EMBL" id="GAG82368.1"/>
    </source>
</evidence>
<evidence type="ECO:0008006" key="2">
    <source>
        <dbReference type="Google" id="ProtNLM"/>
    </source>
</evidence>
<proteinExistence type="predicted"/>
<protein>
    <recommendedName>
        <fullName evidence="2">Ribbon-helix-helix protein CopG domain-containing protein</fullName>
    </recommendedName>
</protein>
<sequence>MPHEYVPRMINLESQDYQIVRRVADHRGLGEKGFSAALRMIIREWQEFQLQDPSHMTADDIHKVLIDLGLIEQSLPA</sequence>
<dbReference type="EMBL" id="BART01016490">
    <property type="protein sequence ID" value="GAG82368.1"/>
    <property type="molecule type" value="Genomic_DNA"/>
</dbReference>
<dbReference type="AlphaFoldDB" id="X1BE14"/>